<evidence type="ECO:0000256" key="9">
    <source>
        <dbReference type="SAM" id="MobiDB-lite"/>
    </source>
</evidence>
<dbReference type="Gene3D" id="1.10.3810.10">
    <property type="entry name" value="Biosynthetic peptidoglycan transglycosylase-like"/>
    <property type="match status" value="1"/>
</dbReference>
<accession>A0ABV7WJ11</accession>
<keyword evidence="4" id="KW-0808">Transferase</keyword>
<dbReference type="SUPFAM" id="SSF56601">
    <property type="entry name" value="beta-lactamase/transpeptidase-like"/>
    <property type="match status" value="1"/>
</dbReference>
<keyword evidence="3" id="KW-0328">Glycosyltransferase</keyword>
<comment type="catalytic activity">
    <reaction evidence="8">
        <text>[GlcNAc-(1-&gt;4)-Mur2Ac(oyl-L-Ala-gamma-D-Glu-L-Lys-D-Ala-D-Ala)](n)-di-trans,octa-cis-undecaprenyl diphosphate + beta-D-GlcNAc-(1-&gt;4)-Mur2Ac(oyl-L-Ala-gamma-D-Glu-L-Lys-D-Ala-D-Ala)-di-trans,octa-cis-undecaprenyl diphosphate = [GlcNAc-(1-&gt;4)-Mur2Ac(oyl-L-Ala-gamma-D-Glu-L-Lys-D-Ala-D-Ala)](n+1)-di-trans,octa-cis-undecaprenyl diphosphate + di-trans,octa-cis-undecaprenyl diphosphate + H(+)</text>
        <dbReference type="Rhea" id="RHEA:23708"/>
        <dbReference type="Rhea" id="RHEA-COMP:9602"/>
        <dbReference type="Rhea" id="RHEA-COMP:9603"/>
        <dbReference type="ChEBI" id="CHEBI:15378"/>
        <dbReference type="ChEBI" id="CHEBI:58405"/>
        <dbReference type="ChEBI" id="CHEBI:60033"/>
        <dbReference type="ChEBI" id="CHEBI:78435"/>
        <dbReference type="EC" id="2.4.99.28"/>
    </reaction>
</comment>
<keyword evidence="10" id="KW-0812">Transmembrane</keyword>
<dbReference type="Gene3D" id="3.30.10.20">
    <property type="match status" value="1"/>
</dbReference>
<dbReference type="InterPro" id="IPR001460">
    <property type="entry name" value="PCN-bd_Tpept"/>
</dbReference>
<keyword evidence="13" id="KW-1185">Reference proteome</keyword>
<dbReference type="CDD" id="cd06577">
    <property type="entry name" value="PASTA_pknB"/>
    <property type="match status" value="1"/>
</dbReference>
<keyword evidence="2" id="KW-0645">Protease</keyword>
<evidence type="ECO:0000313" key="12">
    <source>
        <dbReference type="EMBL" id="MFC3689610.1"/>
    </source>
</evidence>
<evidence type="ECO:0000256" key="4">
    <source>
        <dbReference type="ARBA" id="ARBA00022679"/>
    </source>
</evidence>
<dbReference type="Pfam" id="PF00905">
    <property type="entry name" value="Transpeptidase"/>
    <property type="match status" value="1"/>
</dbReference>
<keyword evidence="5" id="KW-0378">Hydrolase</keyword>
<proteinExistence type="predicted"/>
<dbReference type="Proteomes" id="UP001595685">
    <property type="component" value="Unassembled WGS sequence"/>
</dbReference>
<evidence type="ECO:0000256" key="5">
    <source>
        <dbReference type="ARBA" id="ARBA00022801"/>
    </source>
</evidence>
<feature type="transmembrane region" description="Helical" evidence="10">
    <location>
        <begin position="20"/>
        <end position="43"/>
    </location>
</feature>
<dbReference type="Pfam" id="PF03793">
    <property type="entry name" value="PASTA"/>
    <property type="match status" value="1"/>
</dbReference>
<evidence type="ECO:0000256" key="3">
    <source>
        <dbReference type="ARBA" id="ARBA00022676"/>
    </source>
</evidence>
<dbReference type="Gene3D" id="3.40.710.10">
    <property type="entry name" value="DD-peptidase/beta-lactamase superfamily"/>
    <property type="match status" value="1"/>
</dbReference>
<sequence length="812" mass="86448">MLRRLREDDSGNVATGFLRVTTLLAAFVAVALVAGVLAAGLVLPAAAGAGYLTRSGADYYDELPTELEIPPVSQTSGMYAADGSLIATFFSENRTSTSLNRMGEWTPKAIVAIEDERFYSHGGVDARGTLRALGNNVLGGSQQGASTLTQQYVKQVQLESAVYTGDPEKLREVQAEIAAGGPVGYGRKLREARLAISLEEQFTKDEILERYLNIANFGNATYGIQAAAQRYFSVNAEQLTLPQAAALAGIVQAPTRWDPLDNPEATVGRRNTVLGSMLRTGAINQQQYDESVAAELGLVPNETQRGCLTAGQLAYFCDYVQRVILSDPAYGETAEQRENLLLRGGLRIETTIRPDLQARAWEAVRSEVPETDRAGAAMSVVQPGTGNILAMAQNRQYGEEPGNPALTFTNFNVDKRYSGGSGFQPGSNMKPIVLATWLEQGNSLSARIPAPAQRTFRFRDFTQCGSPVRRDNGTFEVNNSGGTAPSLSVAEASFRSSNTAYVEMTSQLDLCQIRDMATRLGLRPSTDPDGEIEMVPVMALGVSAVSPLSVAGVYATFAADGVHCTPVGIARIVDRTGADLPVPSADCNQAIDQQVARGVNEALQQTLIRGTADDTDFDGGTAAGKTGTTSAFKEIWFSGYTPGIASSVWVGDPGVDGVTKSLTTFPINGRRYRQVFGSTFALPTWDAFMNRADEVWDLQADGFPEPDEDVRRGPQFALPNVRGDQPDRATAELEELGLTVVVSPEGRFSDEIPAGAVAAQSPSSGALQRDGNSVTLYLSQGPEPEAPPEPVVPAPVETPAPAPPPAAPAPAP</sequence>
<dbReference type="PANTHER" id="PTHR32282:SF33">
    <property type="entry name" value="PEPTIDOGLYCAN GLYCOSYLTRANSFERASE"/>
    <property type="match status" value="1"/>
</dbReference>
<evidence type="ECO:0000256" key="10">
    <source>
        <dbReference type="SAM" id="Phobius"/>
    </source>
</evidence>
<comment type="catalytic activity">
    <reaction evidence="7">
        <text>Preferential cleavage: (Ac)2-L-Lys-D-Ala-|-D-Ala. Also transpeptidation of peptidyl-alanyl moieties that are N-acyl substituents of D-alanine.</text>
        <dbReference type="EC" id="3.4.16.4"/>
    </reaction>
</comment>
<dbReference type="SMART" id="SM00740">
    <property type="entry name" value="PASTA"/>
    <property type="match status" value="1"/>
</dbReference>
<dbReference type="EMBL" id="JBHRWW010000011">
    <property type="protein sequence ID" value="MFC3689610.1"/>
    <property type="molecule type" value="Genomic_DNA"/>
</dbReference>
<evidence type="ECO:0000256" key="8">
    <source>
        <dbReference type="ARBA" id="ARBA00049902"/>
    </source>
</evidence>
<evidence type="ECO:0000256" key="7">
    <source>
        <dbReference type="ARBA" id="ARBA00034000"/>
    </source>
</evidence>
<dbReference type="InterPro" id="IPR001264">
    <property type="entry name" value="Glyco_trans_51"/>
</dbReference>
<feature type="domain" description="PASTA" evidence="11">
    <location>
        <begin position="713"/>
        <end position="780"/>
    </location>
</feature>
<dbReference type="PROSITE" id="PS51178">
    <property type="entry name" value="PASTA"/>
    <property type="match status" value="1"/>
</dbReference>
<dbReference type="InterPro" id="IPR036950">
    <property type="entry name" value="PBP_transglycosylase"/>
</dbReference>
<gene>
    <name evidence="12" type="ORF">ACFOLH_14760</name>
</gene>
<evidence type="ECO:0000256" key="2">
    <source>
        <dbReference type="ARBA" id="ARBA00022670"/>
    </source>
</evidence>
<protein>
    <submittedName>
        <fullName evidence="12">Transglycosylase domain-containing protein</fullName>
    </submittedName>
</protein>
<evidence type="ECO:0000313" key="13">
    <source>
        <dbReference type="Proteomes" id="UP001595685"/>
    </source>
</evidence>
<dbReference type="Pfam" id="PF00912">
    <property type="entry name" value="Transgly"/>
    <property type="match status" value="1"/>
</dbReference>
<dbReference type="SUPFAM" id="SSF53955">
    <property type="entry name" value="Lysozyme-like"/>
    <property type="match status" value="1"/>
</dbReference>
<evidence type="ECO:0000259" key="11">
    <source>
        <dbReference type="PROSITE" id="PS51178"/>
    </source>
</evidence>
<dbReference type="InterPro" id="IPR005543">
    <property type="entry name" value="PASTA_dom"/>
</dbReference>
<reference evidence="13" key="1">
    <citation type="journal article" date="2019" name="Int. J. Syst. Evol. Microbiol.">
        <title>The Global Catalogue of Microorganisms (GCM) 10K type strain sequencing project: providing services to taxonomists for standard genome sequencing and annotation.</title>
        <authorList>
            <consortium name="The Broad Institute Genomics Platform"/>
            <consortium name="The Broad Institute Genome Sequencing Center for Infectious Disease"/>
            <person name="Wu L."/>
            <person name="Ma J."/>
        </authorList>
    </citation>
    <scope>NUCLEOTIDE SEQUENCE [LARGE SCALE GENOMIC DNA]</scope>
    <source>
        <strain evidence="13">NCAIM B.02333</strain>
    </source>
</reference>
<evidence type="ECO:0000256" key="1">
    <source>
        <dbReference type="ARBA" id="ARBA00022645"/>
    </source>
</evidence>
<comment type="caution">
    <text evidence="12">The sequence shown here is derived from an EMBL/GenBank/DDBJ whole genome shotgun (WGS) entry which is preliminary data.</text>
</comment>
<name>A0ABV7WJ11_9MICO</name>
<keyword evidence="10" id="KW-1133">Transmembrane helix</keyword>
<keyword evidence="10" id="KW-0472">Membrane</keyword>
<feature type="compositionally biased region" description="Pro residues" evidence="9">
    <location>
        <begin position="784"/>
        <end position="812"/>
    </location>
</feature>
<dbReference type="InterPro" id="IPR023346">
    <property type="entry name" value="Lysozyme-like_dom_sf"/>
</dbReference>
<evidence type="ECO:0000256" key="6">
    <source>
        <dbReference type="ARBA" id="ARBA00023268"/>
    </source>
</evidence>
<dbReference type="PANTHER" id="PTHR32282">
    <property type="entry name" value="BINDING PROTEIN TRANSPEPTIDASE, PUTATIVE-RELATED"/>
    <property type="match status" value="1"/>
</dbReference>
<keyword evidence="1" id="KW-0121">Carboxypeptidase</keyword>
<dbReference type="RefSeq" id="WP_340291749.1">
    <property type="nucleotide sequence ID" value="NZ_JBBEOI010000048.1"/>
</dbReference>
<feature type="region of interest" description="Disordered" evidence="9">
    <location>
        <begin position="756"/>
        <end position="812"/>
    </location>
</feature>
<feature type="compositionally biased region" description="Polar residues" evidence="9">
    <location>
        <begin position="760"/>
        <end position="778"/>
    </location>
</feature>
<keyword evidence="6" id="KW-0511">Multifunctional enzyme</keyword>
<dbReference type="InterPro" id="IPR012338">
    <property type="entry name" value="Beta-lactam/transpept-like"/>
</dbReference>
<dbReference type="InterPro" id="IPR050396">
    <property type="entry name" value="Glycosyltr_51/Transpeptidase"/>
</dbReference>
<organism evidence="12 13">
    <name type="scientific">Aquipuribacter hungaricus</name>
    <dbReference type="NCBI Taxonomy" id="545624"/>
    <lineage>
        <taxon>Bacteria</taxon>
        <taxon>Bacillati</taxon>
        <taxon>Actinomycetota</taxon>
        <taxon>Actinomycetes</taxon>
        <taxon>Micrococcales</taxon>
        <taxon>Intrasporangiaceae</taxon>
        <taxon>Aquipuribacter</taxon>
    </lineage>
</organism>